<dbReference type="AlphaFoldDB" id="A0A0B5E052"/>
<dbReference type="HOGENOM" id="CLU_056527_0_0_5"/>
<dbReference type="RefSeq" id="WP_052453511.1">
    <property type="nucleotide sequence ID" value="NZ_CP004393.1"/>
</dbReference>
<dbReference type="KEGG" id="cid:P73_4363"/>
<feature type="compositionally biased region" description="Basic and acidic residues" evidence="1">
    <location>
        <begin position="412"/>
        <end position="426"/>
    </location>
</feature>
<gene>
    <name evidence="2" type="ORF">P73_4363</name>
</gene>
<feature type="compositionally biased region" description="Basic and acidic residues" evidence="1">
    <location>
        <begin position="371"/>
        <end position="393"/>
    </location>
</feature>
<organism evidence="2 3">
    <name type="scientific">Celeribacter indicus</name>
    <dbReference type="NCBI Taxonomy" id="1208324"/>
    <lineage>
        <taxon>Bacteria</taxon>
        <taxon>Pseudomonadati</taxon>
        <taxon>Pseudomonadota</taxon>
        <taxon>Alphaproteobacteria</taxon>
        <taxon>Rhodobacterales</taxon>
        <taxon>Roseobacteraceae</taxon>
        <taxon>Celeribacter</taxon>
    </lineage>
</organism>
<dbReference type="OrthoDB" id="7471221at2"/>
<dbReference type="Pfam" id="PF12277">
    <property type="entry name" value="DUF3618"/>
    <property type="match status" value="1"/>
</dbReference>
<sequence length="433" mass="47530">MSDSRNPNAIERDIERERSELADTLQQIQSRFTPEAVIRQVSREVQLHGGDIGRSISKSVKQNPVGLTLTAVGLAWLVFGRSYEEEGDSRLAGDPVSRRLRARHRADDPEGGLEDDYDPYDYDTYEDAEAYAASSVPPSQRLASRRTYRDDYTAEEEPVWARPRAGLGEIYRPDYYDDLEAIDFDDEEETDRAFGDRVSDVQSRLRDRYHASRGAVSDAAGSASDAAGHAGERVGAAAAAGADRLGQARDRVYSTLQDGYDNIAAGTEKMSEEARERVIAARERAIIAGRRAKRAAKRGQREATDYFEEHPLVAGAIALALGAAIGGALPRTRAEDKYVGDYSDALFDDAERIYREERRKFRAVAEAVKDEGEEIARDARAEADARTPGDKSAEYAAADAVRGAAERIEAAAREEAREQGLVEEKTSPGSSGS</sequence>
<feature type="region of interest" description="Disordered" evidence="1">
    <location>
        <begin position="371"/>
        <end position="398"/>
    </location>
</feature>
<feature type="region of interest" description="Disordered" evidence="1">
    <location>
        <begin position="129"/>
        <end position="156"/>
    </location>
</feature>
<evidence type="ECO:0008006" key="4">
    <source>
        <dbReference type="Google" id="ProtNLM"/>
    </source>
</evidence>
<dbReference type="EMBL" id="CP004393">
    <property type="protein sequence ID" value="AJE49078.1"/>
    <property type="molecule type" value="Genomic_DNA"/>
</dbReference>
<accession>A0A0B5E052</accession>
<reference evidence="2 3" key="1">
    <citation type="journal article" date="2014" name="Int. J. Syst. Evol. Microbiol.">
        <title>Celeribacter indicus sp. nov., a polycyclic aromatic hydrocarbon-degrading bacterium from deep-sea sediment and reclassification of Huaishuia halophila as Celeribacter halophilus comb. nov.</title>
        <authorList>
            <person name="Lai Q."/>
            <person name="Cao J."/>
            <person name="Yuan J."/>
            <person name="Li F."/>
            <person name="Shao Z."/>
        </authorList>
    </citation>
    <scope>NUCLEOTIDE SEQUENCE [LARGE SCALE GENOMIC DNA]</scope>
    <source>
        <strain evidence="2">P73</strain>
    </source>
</reference>
<proteinExistence type="predicted"/>
<evidence type="ECO:0000313" key="2">
    <source>
        <dbReference type="EMBL" id="AJE49078.1"/>
    </source>
</evidence>
<feature type="compositionally biased region" description="Acidic residues" evidence="1">
    <location>
        <begin position="109"/>
        <end position="121"/>
    </location>
</feature>
<dbReference type="STRING" id="1208324.P73_4363"/>
<dbReference type="InterPro" id="IPR022062">
    <property type="entry name" value="DUF3618"/>
</dbReference>
<dbReference type="Proteomes" id="UP000031521">
    <property type="component" value="Chromosome"/>
</dbReference>
<keyword evidence="3" id="KW-1185">Reference proteome</keyword>
<feature type="region of interest" description="Disordered" evidence="1">
    <location>
        <begin position="102"/>
        <end position="121"/>
    </location>
</feature>
<protein>
    <recommendedName>
        <fullName evidence="4">DUF3618 domain-containing protein</fullName>
    </recommendedName>
</protein>
<name>A0A0B5E052_9RHOB</name>
<feature type="region of interest" description="Disordered" evidence="1">
    <location>
        <begin position="412"/>
        <end position="433"/>
    </location>
</feature>
<evidence type="ECO:0000256" key="1">
    <source>
        <dbReference type="SAM" id="MobiDB-lite"/>
    </source>
</evidence>
<evidence type="ECO:0000313" key="3">
    <source>
        <dbReference type="Proteomes" id="UP000031521"/>
    </source>
</evidence>